<dbReference type="AlphaFoldDB" id="A0A9P8LWP2"/>
<accession>A0A9P8LWP2</accession>
<sequence length="92" mass="10704">MADKADKGNSGKQEKMQQLNDKFNQLAQQIESIQNVDDAMKIYDMQCDMIKKLKQKIDALEDNIVVKIPKQLKVMYENQCGLQQKIDSRKQE</sequence>
<gene>
    <name evidence="2" type="ORF">SS50377_23246</name>
</gene>
<protein>
    <submittedName>
        <fullName evidence="2">Rotavirus VP4 helical domain-containing protein</fullName>
    </submittedName>
</protein>
<reference evidence="2 3" key="1">
    <citation type="journal article" date="2014" name="PLoS Genet.">
        <title>The Genome of Spironucleus salmonicida Highlights a Fish Pathogen Adapted to Fluctuating Environments.</title>
        <authorList>
            <person name="Xu F."/>
            <person name="Jerlstrom-Hultqvist J."/>
            <person name="Einarsson E."/>
            <person name="Astvaldsson A."/>
            <person name="Svard S.G."/>
            <person name="Andersson J.O."/>
        </authorList>
    </citation>
    <scope>NUCLEOTIDE SEQUENCE [LARGE SCALE GENOMIC DNA]</scope>
    <source>
        <strain evidence="2 3">ATCC 50377</strain>
    </source>
</reference>
<dbReference type="Proteomes" id="UP000018208">
    <property type="component" value="Unassembled WGS sequence"/>
</dbReference>
<dbReference type="KEGG" id="ssao:94297269"/>
<feature type="coiled-coil region" evidence="1">
    <location>
        <begin position="9"/>
        <end position="63"/>
    </location>
</feature>
<dbReference type="EMBL" id="AUWU02000003">
    <property type="protein sequence ID" value="KAH0575606.1"/>
    <property type="molecule type" value="Genomic_DNA"/>
</dbReference>
<name>A0A9P8LWP2_9EUKA</name>
<keyword evidence="3" id="KW-1185">Reference proteome</keyword>
<organism evidence="2 3">
    <name type="scientific">Spironucleus salmonicida</name>
    <dbReference type="NCBI Taxonomy" id="348837"/>
    <lineage>
        <taxon>Eukaryota</taxon>
        <taxon>Metamonada</taxon>
        <taxon>Diplomonadida</taxon>
        <taxon>Hexamitidae</taxon>
        <taxon>Hexamitinae</taxon>
        <taxon>Spironucleus</taxon>
    </lineage>
</organism>
<dbReference type="RefSeq" id="XP_067766379.1">
    <property type="nucleotide sequence ID" value="XM_067907111.1"/>
</dbReference>
<evidence type="ECO:0000256" key="1">
    <source>
        <dbReference type="SAM" id="Coils"/>
    </source>
</evidence>
<evidence type="ECO:0000313" key="2">
    <source>
        <dbReference type="EMBL" id="KAH0575606.1"/>
    </source>
</evidence>
<dbReference type="GeneID" id="94297269"/>
<evidence type="ECO:0000313" key="3">
    <source>
        <dbReference type="Proteomes" id="UP000018208"/>
    </source>
</evidence>
<comment type="caution">
    <text evidence="2">The sequence shown here is derived from an EMBL/GenBank/DDBJ whole genome shotgun (WGS) entry which is preliminary data.</text>
</comment>
<proteinExistence type="predicted"/>
<keyword evidence="1" id="KW-0175">Coiled coil</keyword>